<dbReference type="PANTHER" id="PTHR12303:SF11">
    <property type="entry name" value="AER338CP"/>
    <property type="match status" value="1"/>
</dbReference>
<dbReference type="InterPro" id="IPR029063">
    <property type="entry name" value="SAM-dependent_MTases_sf"/>
</dbReference>
<sequence length="441" mass="50522">MINPSVLNVFVVLLVVAVSFMKNNKKVQNFLISKIETLLYKNLKTTRDLENSFSKVPVSFDSGLGNINPFFTNGAAYTLKDLYDGLCAFKMYEMKSLQYNNVIRKRYNSLPKAQFELVKTIKYGEKLDAVDNTVVEVNQVFMNSLITSYLENNKTVKQKLEEHDPELQLRTPINSNGIAFHRIVETLNHLVRDYSEDMFNMETKPLLEYIQSRLNTIKSLKSEANLNNGKTCIILPGSGVGRIAHEVATEHPNANVHSIEFSSLMYLANQFVYGGKETSSVSPFCNYYSNHLNTEDQLRKFELPLGAFTKPENLKAHYGDFTKFTLASDENEYQNIVIVTAFFIDTAENLLSYLDAIESFQRNLADNKKSTLHWINIGPLKYGTKPMIQLTKKELTLLRKERGWLDLQELCDTSKNIGYITDEKSLYKSYYSVLQFHATKK</sequence>
<dbReference type="SMART" id="SM01296">
    <property type="entry name" value="N2227"/>
    <property type="match status" value="1"/>
</dbReference>
<organism evidence="2 3">
    <name type="scientific">Hanseniaspora osmophila</name>
    <dbReference type="NCBI Taxonomy" id="56408"/>
    <lineage>
        <taxon>Eukaryota</taxon>
        <taxon>Fungi</taxon>
        <taxon>Dikarya</taxon>
        <taxon>Ascomycota</taxon>
        <taxon>Saccharomycotina</taxon>
        <taxon>Saccharomycetes</taxon>
        <taxon>Saccharomycodales</taxon>
        <taxon>Saccharomycodaceae</taxon>
        <taxon>Hanseniaspora</taxon>
    </lineage>
</organism>
<dbReference type="SUPFAM" id="SSF53335">
    <property type="entry name" value="S-adenosyl-L-methionine-dependent methyltransferases"/>
    <property type="match status" value="1"/>
</dbReference>
<dbReference type="STRING" id="56408.A0A1E5R915"/>
<dbReference type="InterPro" id="IPR012901">
    <property type="entry name" value="CARME"/>
</dbReference>
<dbReference type="Pfam" id="PF07942">
    <property type="entry name" value="CARME"/>
    <property type="match status" value="1"/>
</dbReference>
<evidence type="ECO:0000313" key="2">
    <source>
        <dbReference type="EMBL" id="OEJ83023.1"/>
    </source>
</evidence>
<dbReference type="Proteomes" id="UP000095728">
    <property type="component" value="Unassembled WGS sequence"/>
</dbReference>
<reference evidence="3" key="1">
    <citation type="journal article" date="2016" name="Genome Announc.">
        <title>Genome sequences of three species of Hanseniaspora isolated from spontaneous wine fermentations.</title>
        <authorList>
            <person name="Sternes P.R."/>
            <person name="Lee D."/>
            <person name="Kutyna D.R."/>
            <person name="Borneman A.R."/>
        </authorList>
    </citation>
    <scope>NUCLEOTIDE SEQUENCE [LARGE SCALE GENOMIC DNA]</scope>
    <source>
        <strain evidence="3">AWRI3579</strain>
    </source>
</reference>
<dbReference type="FunCoup" id="A0A1E5R915">
    <property type="interactions" value="65"/>
</dbReference>
<dbReference type="AlphaFoldDB" id="A0A1E5R915"/>
<protein>
    <submittedName>
        <fullName evidence="2">Uncharacterized protein</fullName>
    </submittedName>
</protein>
<feature type="chain" id="PRO_5009184650" evidence="1">
    <location>
        <begin position="22"/>
        <end position="441"/>
    </location>
</feature>
<keyword evidence="1" id="KW-0732">Signal</keyword>
<gene>
    <name evidence="2" type="ORF">AWRI3579_g3467</name>
</gene>
<dbReference type="InParanoid" id="A0A1E5R915"/>
<evidence type="ECO:0000313" key="3">
    <source>
        <dbReference type="Proteomes" id="UP000095728"/>
    </source>
</evidence>
<dbReference type="OrthoDB" id="978at2759"/>
<accession>A0A1E5R915</accession>
<keyword evidence="3" id="KW-1185">Reference proteome</keyword>
<dbReference type="PANTHER" id="PTHR12303">
    <property type="entry name" value="CARNOSINE N-METHYLTRANSFERASE"/>
    <property type="match status" value="1"/>
</dbReference>
<evidence type="ECO:0000256" key="1">
    <source>
        <dbReference type="SAM" id="SignalP"/>
    </source>
</evidence>
<comment type="caution">
    <text evidence="2">The sequence shown here is derived from an EMBL/GenBank/DDBJ whole genome shotgun (WGS) entry which is preliminary data.</text>
</comment>
<dbReference type="GO" id="GO:0008757">
    <property type="term" value="F:S-adenosylmethionine-dependent methyltransferase activity"/>
    <property type="evidence" value="ECO:0007669"/>
    <property type="project" value="InterPro"/>
</dbReference>
<proteinExistence type="predicted"/>
<name>A0A1E5R915_9ASCO</name>
<dbReference type="EMBL" id="LPNM01000009">
    <property type="protein sequence ID" value="OEJ83023.1"/>
    <property type="molecule type" value="Genomic_DNA"/>
</dbReference>
<feature type="signal peptide" evidence="1">
    <location>
        <begin position="1"/>
        <end position="21"/>
    </location>
</feature>